<comment type="caution">
    <text evidence="2">The sequence shown here is derived from an EMBL/GenBank/DDBJ whole genome shotgun (WGS) entry which is preliminary data.</text>
</comment>
<dbReference type="EMBL" id="JABFUD020000003">
    <property type="protein sequence ID" value="KAI5081766.1"/>
    <property type="molecule type" value="Genomic_DNA"/>
</dbReference>
<name>A0A9D4V8D9_ADICA</name>
<reference evidence="2" key="1">
    <citation type="submission" date="2021-01" db="EMBL/GenBank/DDBJ databases">
        <title>Adiantum capillus-veneris genome.</title>
        <authorList>
            <person name="Fang Y."/>
            <person name="Liao Q."/>
        </authorList>
    </citation>
    <scope>NUCLEOTIDE SEQUENCE</scope>
    <source>
        <strain evidence="2">H3</strain>
        <tissue evidence="2">Leaf</tissue>
    </source>
</reference>
<sequence length="187" mass="21399">MLFSFLDRPCIEYNNQILDLSELEIAYDFYLPIDFSPKIRASPHPHPLRSLNKRIGQDMPKKPYSDSSSEKEIHPTWRVVRLPRYLHSIVACLQQPFNLWVSYSRSCLLRDRQIPRAVNGRHSTHENYANLSIGFACCLGMFDHLFKMIGRLPATEVGKGPIKSQATSSKGVLTIMGDSKPSYCWAI</sequence>
<feature type="region of interest" description="Disordered" evidence="1">
    <location>
        <begin position="50"/>
        <end position="70"/>
    </location>
</feature>
<organism evidence="2 3">
    <name type="scientific">Adiantum capillus-veneris</name>
    <name type="common">Maidenhair fern</name>
    <dbReference type="NCBI Taxonomy" id="13818"/>
    <lineage>
        <taxon>Eukaryota</taxon>
        <taxon>Viridiplantae</taxon>
        <taxon>Streptophyta</taxon>
        <taxon>Embryophyta</taxon>
        <taxon>Tracheophyta</taxon>
        <taxon>Polypodiopsida</taxon>
        <taxon>Polypodiidae</taxon>
        <taxon>Polypodiales</taxon>
        <taxon>Pteridineae</taxon>
        <taxon>Pteridaceae</taxon>
        <taxon>Vittarioideae</taxon>
        <taxon>Adiantum</taxon>
    </lineage>
</organism>
<gene>
    <name evidence="2" type="ORF">GOP47_0001509</name>
</gene>
<protein>
    <submittedName>
        <fullName evidence="2">Uncharacterized protein</fullName>
    </submittedName>
</protein>
<evidence type="ECO:0000313" key="3">
    <source>
        <dbReference type="Proteomes" id="UP000886520"/>
    </source>
</evidence>
<accession>A0A9D4V8D9</accession>
<evidence type="ECO:0000313" key="2">
    <source>
        <dbReference type="EMBL" id="KAI5081766.1"/>
    </source>
</evidence>
<dbReference type="Proteomes" id="UP000886520">
    <property type="component" value="Chromosome 2"/>
</dbReference>
<proteinExistence type="predicted"/>
<feature type="compositionally biased region" description="Basic and acidic residues" evidence="1">
    <location>
        <begin position="55"/>
        <end position="70"/>
    </location>
</feature>
<dbReference type="AlphaFoldDB" id="A0A9D4V8D9"/>
<evidence type="ECO:0000256" key="1">
    <source>
        <dbReference type="SAM" id="MobiDB-lite"/>
    </source>
</evidence>
<keyword evidence="3" id="KW-1185">Reference proteome</keyword>